<dbReference type="GO" id="GO:0006508">
    <property type="term" value="P:proteolysis"/>
    <property type="evidence" value="ECO:0007669"/>
    <property type="project" value="UniProtKB-KW"/>
</dbReference>
<dbReference type="InterPro" id="IPR013128">
    <property type="entry name" value="Peptidase_C1A"/>
</dbReference>
<gene>
    <name evidence="10" type="ORF">DIABBA_LOCUS7246</name>
</gene>
<evidence type="ECO:0000259" key="9">
    <source>
        <dbReference type="SMART" id="SM00848"/>
    </source>
</evidence>
<dbReference type="Pfam" id="PF08246">
    <property type="entry name" value="Inhibitor_I29"/>
    <property type="match status" value="1"/>
</dbReference>
<dbReference type="AlphaFoldDB" id="A0A9N9SXC0"/>
<evidence type="ECO:0000256" key="1">
    <source>
        <dbReference type="ARBA" id="ARBA00008455"/>
    </source>
</evidence>
<dbReference type="SUPFAM" id="SSF54001">
    <property type="entry name" value="Cysteine proteinases"/>
    <property type="match status" value="1"/>
</dbReference>
<keyword evidence="5" id="KW-0865">Zymogen</keyword>
<dbReference type="SMART" id="SM00645">
    <property type="entry name" value="Pept_C1"/>
    <property type="match status" value="1"/>
</dbReference>
<keyword evidence="11" id="KW-1185">Reference proteome</keyword>
<protein>
    <submittedName>
        <fullName evidence="10">Uncharacterized protein</fullName>
    </submittedName>
</protein>
<evidence type="ECO:0000256" key="5">
    <source>
        <dbReference type="ARBA" id="ARBA00023145"/>
    </source>
</evidence>
<dbReference type="Pfam" id="PF00112">
    <property type="entry name" value="Peptidase_C1"/>
    <property type="match status" value="1"/>
</dbReference>
<sequence length="324" mass="36235">MEKFRQSDIMKIFILLCACLVVAAAQLSADEQWATFKKTFQRSYKLQEEKLRFQVFQKNLRKIVEHNLKYEKGEKSYFLKITKFADWTDKELNAILNPKIVAKAQHKNTKTFVRDPNLTRPASIDWRDRAVLAVKDQANCGSCWAFSTTGALEGQLAIHKNQTIPLSEQELMDCDTGNSACFGGNPDVAFEYIESNGISSESQYEYTQQKGQCKKVENKPVSSISGWLGVPSDEDALMEAVAKYGPVSVSVFANNDWSLYGGGIFEHASCSGHPNHAVLAVGYTENSWIVKNSWGAAWGEDGYIRLSLGNNQCNITYASQIPVL</sequence>
<evidence type="ECO:0000256" key="3">
    <source>
        <dbReference type="ARBA" id="ARBA00022801"/>
    </source>
</evidence>
<feature type="domain" description="Cathepsin propeptide inhibitor" evidence="9">
    <location>
        <begin position="33"/>
        <end position="92"/>
    </location>
</feature>
<evidence type="ECO:0000259" key="8">
    <source>
        <dbReference type="SMART" id="SM00645"/>
    </source>
</evidence>
<dbReference type="InterPro" id="IPR000169">
    <property type="entry name" value="Pept_cys_AS"/>
</dbReference>
<feature type="domain" description="Peptidase C1A papain C-terminal" evidence="8">
    <location>
        <begin position="120"/>
        <end position="323"/>
    </location>
</feature>
<proteinExistence type="inferred from homology"/>
<evidence type="ECO:0000256" key="6">
    <source>
        <dbReference type="ARBA" id="ARBA00023157"/>
    </source>
</evidence>
<keyword evidence="2" id="KW-0645">Protease</keyword>
<evidence type="ECO:0000313" key="11">
    <source>
        <dbReference type="Proteomes" id="UP001153709"/>
    </source>
</evidence>
<name>A0A9N9SXC0_DIABA</name>
<evidence type="ECO:0000256" key="2">
    <source>
        <dbReference type="ARBA" id="ARBA00022670"/>
    </source>
</evidence>
<dbReference type="CDD" id="cd02248">
    <property type="entry name" value="Peptidase_C1A"/>
    <property type="match status" value="1"/>
</dbReference>
<comment type="similarity">
    <text evidence="1">Belongs to the peptidase C1 family.</text>
</comment>
<evidence type="ECO:0000256" key="7">
    <source>
        <dbReference type="SAM" id="SignalP"/>
    </source>
</evidence>
<dbReference type="InterPro" id="IPR013201">
    <property type="entry name" value="Prot_inhib_I29"/>
</dbReference>
<dbReference type="InterPro" id="IPR000668">
    <property type="entry name" value="Peptidase_C1A_C"/>
</dbReference>
<dbReference type="Proteomes" id="UP001153709">
    <property type="component" value="Chromosome 4"/>
</dbReference>
<organism evidence="10 11">
    <name type="scientific">Diabrotica balteata</name>
    <name type="common">Banded cucumber beetle</name>
    <dbReference type="NCBI Taxonomy" id="107213"/>
    <lineage>
        <taxon>Eukaryota</taxon>
        <taxon>Metazoa</taxon>
        <taxon>Ecdysozoa</taxon>
        <taxon>Arthropoda</taxon>
        <taxon>Hexapoda</taxon>
        <taxon>Insecta</taxon>
        <taxon>Pterygota</taxon>
        <taxon>Neoptera</taxon>
        <taxon>Endopterygota</taxon>
        <taxon>Coleoptera</taxon>
        <taxon>Polyphaga</taxon>
        <taxon>Cucujiformia</taxon>
        <taxon>Chrysomeloidea</taxon>
        <taxon>Chrysomelidae</taxon>
        <taxon>Galerucinae</taxon>
        <taxon>Diabroticina</taxon>
        <taxon>Diabroticites</taxon>
        <taxon>Diabrotica</taxon>
    </lineage>
</organism>
<feature type="signal peptide" evidence="7">
    <location>
        <begin position="1"/>
        <end position="24"/>
    </location>
</feature>
<dbReference type="Gene3D" id="3.90.70.10">
    <property type="entry name" value="Cysteine proteinases"/>
    <property type="match status" value="1"/>
</dbReference>
<dbReference type="PANTHER" id="PTHR12411">
    <property type="entry name" value="CYSTEINE PROTEASE FAMILY C1-RELATED"/>
    <property type="match status" value="1"/>
</dbReference>
<dbReference type="FunFam" id="3.90.70.10:FF:000332">
    <property type="entry name" value="Cathepsin L1"/>
    <property type="match status" value="1"/>
</dbReference>
<accession>A0A9N9SXC0</accession>
<dbReference type="PROSITE" id="PS00139">
    <property type="entry name" value="THIOL_PROTEASE_CYS"/>
    <property type="match status" value="1"/>
</dbReference>
<dbReference type="OrthoDB" id="10253408at2759"/>
<dbReference type="EMBL" id="OU898279">
    <property type="protein sequence ID" value="CAG9833883.1"/>
    <property type="molecule type" value="Genomic_DNA"/>
</dbReference>
<keyword evidence="7" id="KW-0732">Signal</keyword>
<keyword evidence="3" id="KW-0378">Hydrolase</keyword>
<reference evidence="10" key="1">
    <citation type="submission" date="2022-01" db="EMBL/GenBank/DDBJ databases">
        <authorList>
            <person name="King R."/>
        </authorList>
    </citation>
    <scope>NUCLEOTIDE SEQUENCE</scope>
</reference>
<dbReference type="GO" id="GO:0008234">
    <property type="term" value="F:cysteine-type peptidase activity"/>
    <property type="evidence" value="ECO:0007669"/>
    <property type="project" value="UniProtKB-KW"/>
</dbReference>
<dbReference type="InterPro" id="IPR038765">
    <property type="entry name" value="Papain-like_cys_pep_sf"/>
</dbReference>
<dbReference type="PRINTS" id="PR00705">
    <property type="entry name" value="PAPAIN"/>
</dbReference>
<dbReference type="InterPro" id="IPR039417">
    <property type="entry name" value="Peptidase_C1A_papain-like"/>
</dbReference>
<evidence type="ECO:0000256" key="4">
    <source>
        <dbReference type="ARBA" id="ARBA00022807"/>
    </source>
</evidence>
<keyword evidence="6" id="KW-1015">Disulfide bond</keyword>
<evidence type="ECO:0000313" key="10">
    <source>
        <dbReference type="EMBL" id="CAG9833883.1"/>
    </source>
</evidence>
<feature type="chain" id="PRO_5040131882" evidence="7">
    <location>
        <begin position="25"/>
        <end position="324"/>
    </location>
</feature>
<keyword evidence="4" id="KW-0788">Thiol protease</keyword>
<dbReference type="SMART" id="SM00848">
    <property type="entry name" value="Inhibitor_I29"/>
    <property type="match status" value="1"/>
</dbReference>